<keyword evidence="1" id="KW-0812">Transmembrane</keyword>
<organism evidence="2 3">
    <name type="scientific">Peribacillus saganii</name>
    <dbReference type="NCBI Taxonomy" id="2303992"/>
    <lineage>
        <taxon>Bacteria</taxon>
        <taxon>Bacillati</taxon>
        <taxon>Bacillota</taxon>
        <taxon>Bacilli</taxon>
        <taxon>Bacillales</taxon>
        <taxon>Bacillaceae</taxon>
        <taxon>Peribacillus</taxon>
    </lineage>
</organism>
<feature type="transmembrane region" description="Helical" evidence="1">
    <location>
        <begin position="12"/>
        <end position="32"/>
    </location>
</feature>
<keyword evidence="1" id="KW-0472">Membrane</keyword>
<proteinExistence type="predicted"/>
<evidence type="ECO:0000313" key="2">
    <source>
        <dbReference type="EMBL" id="RFU69271.1"/>
    </source>
</evidence>
<dbReference type="EMBL" id="QVTE01000027">
    <property type="protein sequence ID" value="RFU69271.1"/>
    <property type="molecule type" value="Genomic_DNA"/>
</dbReference>
<keyword evidence="1" id="KW-1133">Transmembrane helix</keyword>
<evidence type="ECO:0000256" key="1">
    <source>
        <dbReference type="SAM" id="Phobius"/>
    </source>
</evidence>
<evidence type="ECO:0000313" key="3">
    <source>
        <dbReference type="Proteomes" id="UP000264541"/>
    </source>
</evidence>
<sequence length="79" mass="8911">MTLGKIEEIIRIKFNQLLPGLYSISAIISLLNTHSTLYRNDLISITGNNFSPTFYVIGCAAITVVVLFFLRDPYKESLK</sequence>
<protein>
    <submittedName>
        <fullName evidence="2">Uncharacterized protein</fullName>
    </submittedName>
</protein>
<reference evidence="2 3" key="1">
    <citation type="submission" date="2018-08" db="EMBL/GenBank/DDBJ databases">
        <title>Bacillus chawlae sp. nov., Bacillus glennii sp. nov., and Bacillus saganii sp. nov. Isolated from the Vehicle Assembly Building at Kennedy Space Center where the Viking Spacecraft were Assembled.</title>
        <authorList>
            <person name="Seuylemezian A."/>
            <person name="Vaishampayan P."/>
        </authorList>
    </citation>
    <scope>NUCLEOTIDE SEQUENCE [LARGE SCALE GENOMIC DNA]</scope>
    <source>
        <strain evidence="2 3">V47-23a</strain>
    </source>
</reference>
<dbReference type="Proteomes" id="UP000264541">
    <property type="component" value="Unassembled WGS sequence"/>
</dbReference>
<dbReference type="AlphaFoldDB" id="A0A372LP41"/>
<feature type="transmembrane region" description="Helical" evidence="1">
    <location>
        <begin position="52"/>
        <end position="70"/>
    </location>
</feature>
<accession>A0A372LP41</accession>
<gene>
    <name evidence="2" type="ORF">D0469_10125</name>
</gene>
<name>A0A372LP41_9BACI</name>
<comment type="caution">
    <text evidence="2">The sequence shown here is derived from an EMBL/GenBank/DDBJ whole genome shotgun (WGS) entry which is preliminary data.</text>
</comment>
<keyword evidence="3" id="KW-1185">Reference proteome</keyword>